<dbReference type="Gene3D" id="1.25.40.10">
    <property type="entry name" value="Tetratricopeptide repeat domain"/>
    <property type="match status" value="3"/>
</dbReference>
<dbReference type="Gene3D" id="3.30.710.10">
    <property type="entry name" value="Potassium Channel Kv1.1, Chain A"/>
    <property type="match status" value="1"/>
</dbReference>
<organism evidence="3 4">
    <name type="scientific">Oldenlandia corymbosa var. corymbosa</name>
    <dbReference type="NCBI Taxonomy" id="529605"/>
    <lineage>
        <taxon>Eukaryota</taxon>
        <taxon>Viridiplantae</taxon>
        <taxon>Streptophyta</taxon>
        <taxon>Embryophyta</taxon>
        <taxon>Tracheophyta</taxon>
        <taxon>Spermatophyta</taxon>
        <taxon>Magnoliopsida</taxon>
        <taxon>eudicotyledons</taxon>
        <taxon>Gunneridae</taxon>
        <taxon>Pentapetalae</taxon>
        <taxon>asterids</taxon>
        <taxon>lamiids</taxon>
        <taxon>Gentianales</taxon>
        <taxon>Rubiaceae</taxon>
        <taxon>Rubioideae</taxon>
        <taxon>Spermacoceae</taxon>
        <taxon>Hedyotis-Oldenlandia complex</taxon>
        <taxon>Oldenlandia</taxon>
    </lineage>
</organism>
<gene>
    <name evidence="3" type="ORF">OLC1_LOCUS7819</name>
</gene>
<dbReference type="PANTHER" id="PTHR44203">
    <property type="entry name" value="ETO1-RELATED"/>
    <property type="match status" value="1"/>
</dbReference>
<feature type="repeat" description="TPR" evidence="2">
    <location>
        <begin position="792"/>
        <end position="825"/>
    </location>
</feature>
<dbReference type="SMART" id="SM00028">
    <property type="entry name" value="TPR"/>
    <property type="match status" value="4"/>
</dbReference>
<sequence>MQHNLYSTIRSLNMIDGCKGAQFSVLHPSGTSGGGGGGGGGGGSVGEKFLAHLHDHLRVNSIRSKSIMNFQSFQPNNHHHQNVTATALKEALAMYGLPQTDLIEPQIEPNLKFVNFVETLADVYRRIGISPESEKSATYLEQCAIFKGLSDPKLFRRSLRSAREHAVDVHSKVVLSAWLRYDRREDELLGISAMDCCGRSMECPISSLVSGYNPESISDPCLCPRFPKEEEEEEMDGELPETDEECSTSLSHMDVDEDDLDMSFCIGEDEIRCNRYKIASLSRPFRAMLYGSFMESRREKINFSKSGISAKAMMAAEVFSRIKSVDCFDEDIVLELLVLANMFCCEEMKSACDAYLASLIVDLETAMLLIEYGLEETAHLLVAACLQVFLRELPSTIHTPHIMKIFCSPEGNEKLISAGHGSFLLYNFLSHVSMEEDIKSNTTVMLLERMAECASESWQKQLAFHQLGCVMHERKEYKDAQKWFREAADAGHVYSIVGFARAKYKRGHKYRAYKLMNALISDHTPSGWMYQERSLYCSGKEKLMDLNTATELDPTLSYPYKHRSVLMVEEDINKLDQAISEINKILGFKVSPDCLELRAWFLIAQEDYEGALRDVRALLTLDPYYIIFHEKLQGDLLVELLRNHVQQWSQADCWMHLYDRWSHVDDIGSLAVVHHMLSNDPGKSLLRFRQSLLLLRLNCHKAAMRSLRMARNHASSEHERLIYEGWVLYDTGYREDAVAKAEASISVQRSFEAYFLKAYVLSETSRDAESSLYVIELLEEALRCPSDGLRKGQALSNLASIYVDVERLDDAVNCYMNALNIKHTRAHQGLARVYHLKNLRKAAYDEMTKLIEKARNNASAYEKRSEYCDRDMAKSDLTMATQLDPLRTYPYRYRAAVLMDDHKEAEAIAELTKAISFKPDLQLLHLRAAFHDSMGDPSSTLRDCEAALCLDPSHADTLELYKKALERTTEQQT</sequence>
<comment type="pathway">
    <text evidence="1">Protein modification; protein ubiquitination.</text>
</comment>
<evidence type="ECO:0000313" key="3">
    <source>
        <dbReference type="EMBL" id="CAI9097285.1"/>
    </source>
</evidence>
<dbReference type="EMBL" id="OX459120">
    <property type="protein sequence ID" value="CAI9097285.1"/>
    <property type="molecule type" value="Genomic_DNA"/>
</dbReference>
<dbReference type="InterPro" id="IPR044631">
    <property type="entry name" value="ETO1-like"/>
</dbReference>
<dbReference type="InterPro" id="IPR019734">
    <property type="entry name" value="TPR_rpt"/>
</dbReference>
<proteinExistence type="predicted"/>
<dbReference type="Pfam" id="PF13181">
    <property type="entry name" value="TPR_8"/>
    <property type="match status" value="1"/>
</dbReference>
<dbReference type="GO" id="GO:0010105">
    <property type="term" value="P:negative regulation of ethylene-activated signaling pathway"/>
    <property type="evidence" value="ECO:0007669"/>
    <property type="project" value="InterPro"/>
</dbReference>
<evidence type="ECO:0000256" key="1">
    <source>
        <dbReference type="ARBA" id="ARBA00004906"/>
    </source>
</evidence>
<dbReference type="InterPro" id="IPR011333">
    <property type="entry name" value="SKP1/BTB/POZ_sf"/>
</dbReference>
<dbReference type="SUPFAM" id="SSF54695">
    <property type="entry name" value="POZ domain"/>
    <property type="match status" value="1"/>
</dbReference>
<accession>A0AAV1CNU5</accession>
<protein>
    <submittedName>
        <fullName evidence="3">OLC1v1033673C1</fullName>
    </submittedName>
</protein>
<dbReference type="PANTHER" id="PTHR44203:SF8">
    <property type="entry name" value="ETHYLENE-OVERPRODUCTION PROTEIN 1"/>
    <property type="match status" value="1"/>
</dbReference>
<keyword evidence="2" id="KW-0802">TPR repeat</keyword>
<dbReference type="AlphaFoldDB" id="A0AAV1CNU5"/>
<dbReference type="SUPFAM" id="SSF48452">
    <property type="entry name" value="TPR-like"/>
    <property type="match status" value="3"/>
</dbReference>
<name>A0AAV1CNU5_OLDCO</name>
<dbReference type="PROSITE" id="PS50005">
    <property type="entry name" value="TPR"/>
    <property type="match status" value="1"/>
</dbReference>
<keyword evidence="4" id="KW-1185">Reference proteome</keyword>
<dbReference type="Proteomes" id="UP001161247">
    <property type="component" value="Chromosome 3"/>
</dbReference>
<evidence type="ECO:0000256" key="2">
    <source>
        <dbReference type="PROSITE-ProRule" id="PRU00339"/>
    </source>
</evidence>
<reference evidence="3" key="1">
    <citation type="submission" date="2023-03" db="EMBL/GenBank/DDBJ databases">
        <authorList>
            <person name="Julca I."/>
        </authorList>
    </citation>
    <scope>NUCLEOTIDE SEQUENCE</scope>
</reference>
<dbReference type="InterPro" id="IPR011990">
    <property type="entry name" value="TPR-like_helical_dom_sf"/>
</dbReference>
<evidence type="ECO:0000313" key="4">
    <source>
        <dbReference type="Proteomes" id="UP001161247"/>
    </source>
</evidence>